<dbReference type="Proteomes" id="UP000233551">
    <property type="component" value="Unassembled WGS sequence"/>
</dbReference>
<dbReference type="AlphaFoldDB" id="A0A2I0HTE6"/>
<evidence type="ECO:0008006" key="3">
    <source>
        <dbReference type="Google" id="ProtNLM"/>
    </source>
</evidence>
<evidence type="ECO:0000313" key="1">
    <source>
        <dbReference type="EMBL" id="PKI34985.1"/>
    </source>
</evidence>
<comment type="caution">
    <text evidence="1">The sequence shown here is derived from an EMBL/GenBank/DDBJ whole genome shotgun (WGS) entry which is preliminary data.</text>
</comment>
<keyword evidence="2" id="KW-1185">Reference proteome</keyword>
<sequence length="476" mass="52742">MPRGEAPVQNKEAQGLNFPGLGRVLKNDVSRPPPAPNLSIVPLDPYSDPVDTQLRSRAYGLSWLLIAVYGNPVASTRRQLWDFLCNIALTRSEPWLVAGEFKDITSEEEKQGGAPFNPYDVHRFSEVLAFCGLIDLGSSGPDFPGGDNSFEVERESSSALTGWRFQIETLRGDDGQWISEEESLRSLAVNHFRALYGAESVSSPLLTEYSFTPLHEEEATLLSRHVTCEVVKRALFGMGQFKTPGLDGFQALPVYVCKEVERLCRDFVWGHSSEQGKVHLISWDVITHPKAAGVWSSKSCPLLTQLIWLIEELSSLFHFENGCCPIFAIDNALLIHDYGQSSLELVVGSFGIGGIRKFFKGIFQDLLMKHSMSRRSGRSFAKLATIYSNLTTPQPKAWIYIGWIRPPEGWYKLNSDGVARGNPCFSDGGGLIRDSNVNSIEGFMRNLGITTSVSAALWGVLTGLDLARSFFSLPPR</sequence>
<dbReference type="PANTHER" id="PTHR47723:SF13">
    <property type="entry name" value="PUTATIVE-RELATED"/>
    <property type="match status" value="1"/>
</dbReference>
<dbReference type="InterPro" id="IPR053151">
    <property type="entry name" value="RNase_H-like"/>
</dbReference>
<gene>
    <name evidence="1" type="ORF">CRG98_044616</name>
</gene>
<evidence type="ECO:0000313" key="2">
    <source>
        <dbReference type="Proteomes" id="UP000233551"/>
    </source>
</evidence>
<dbReference type="EMBL" id="PGOL01005523">
    <property type="protein sequence ID" value="PKI34985.1"/>
    <property type="molecule type" value="Genomic_DNA"/>
</dbReference>
<name>A0A2I0HTE6_PUNGR</name>
<proteinExistence type="predicted"/>
<accession>A0A2I0HTE6</accession>
<protein>
    <recommendedName>
        <fullName evidence="3">RNase H type-1 domain-containing protein</fullName>
    </recommendedName>
</protein>
<dbReference type="PANTHER" id="PTHR47723">
    <property type="entry name" value="OS05G0353850 PROTEIN"/>
    <property type="match status" value="1"/>
</dbReference>
<reference evidence="1 2" key="1">
    <citation type="submission" date="2017-11" db="EMBL/GenBank/DDBJ databases">
        <title>De-novo sequencing of pomegranate (Punica granatum L.) genome.</title>
        <authorList>
            <person name="Akparov Z."/>
            <person name="Amiraslanov A."/>
            <person name="Hajiyeva S."/>
            <person name="Abbasov M."/>
            <person name="Kaur K."/>
            <person name="Hamwieh A."/>
            <person name="Solovyev V."/>
            <person name="Salamov A."/>
            <person name="Braich B."/>
            <person name="Kosarev P."/>
            <person name="Mahmoud A."/>
            <person name="Hajiyev E."/>
            <person name="Babayeva S."/>
            <person name="Izzatullayeva V."/>
            <person name="Mammadov A."/>
            <person name="Mammadov A."/>
            <person name="Sharifova S."/>
            <person name="Ojaghi J."/>
            <person name="Eynullazada K."/>
            <person name="Bayramov B."/>
            <person name="Abdulazimova A."/>
            <person name="Shahmuradov I."/>
        </authorList>
    </citation>
    <scope>NUCLEOTIDE SEQUENCE [LARGE SCALE GENOMIC DNA]</scope>
    <source>
        <strain evidence="2">cv. AG2017</strain>
        <tissue evidence="1">Leaf</tissue>
    </source>
</reference>
<organism evidence="1 2">
    <name type="scientific">Punica granatum</name>
    <name type="common">Pomegranate</name>
    <dbReference type="NCBI Taxonomy" id="22663"/>
    <lineage>
        <taxon>Eukaryota</taxon>
        <taxon>Viridiplantae</taxon>
        <taxon>Streptophyta</taxon>
        <taxon>Embryophyta</taxon>
        <taxon>Tracheophyta</taxon>
        <taxon>Spermatophyta</taxon>
        <taxon>Magnoliopsida</taxon>
        <taxon>eudicotyledons</taxon>
        <taxon>Gunneridae</taxon>
        <taxon>Pentapetalae</taxon>
        <taxon>rosids</taxon>
        <taxon>malvids</taxon>
        <taxon>Myrtales</taxon>
        <taxon>Lythraceae</taxon>
        <taxon>Punica</taxon>
    </lineage>
</organism>